<dbReference type="InterPro" id="IPR050336">
    <property type="entry name" value="Chromosome_partition/occlusion"/>
</dbReference>
<sequence length="380" mass="43753">MAFGVVSDLLSSVSLGMEAQGIEITLIPRSQIEKNPKNKRSINDIMELAQDICMCGLEQPLVVYQKEDGSYRLLTGERRLTAIDTLIREDRLPESWPGDRKDPDIPCIVKDLEEYKLPLSDDLKEKYAIQRTNRFNRKPTDSDIMRDYTEWKEIITELKKNGYTEFVAGTDEDGREITQSLKGRTREIAQKSMSTHVSTGQLAKIDVLLKKGVPELLHAVEEDKVSIAVAETISHMPLEDQRLLLQAPRPRNNKIEKREVDEFLRWKKHKQEKKEKAMIKSEDPGNKKSQRNNMENEPQGENGRSEVASLPALMKAEKAEIIKRGIKSAKQQMCILEEEIQKDAQSIVRQELNLNNIKLYHVYEVRIEAYELLLKTLEKK</sequence>
<dbReference type="InterPro" id="IPR003115">
    <property type="entry name" value="ParB_N"/>
</dbReference>
<dbReference type="Gene3D" id="3.90.1530.10">
    <property type="entry name" value="Conserved hypothetical protein from pyrococcus furiosus pfu- 392566-001, ParB domain"/>
    <property type="match status" value="1"/>
</dbReference>
<dbReference type="GO" id="GO:0007059">
    <property type="term" value="P:chromosome segregation"/>
    <property type="evidence" value="ECO:0007669"/>
    <property type="project" value="TreeGrafter"/>
</dbReference>
<dbReference type="GO" id="GO:0005694">
    <property type="term" value="C:chromosome"/>
    <property type="evidence" value="ECO:0007669"/>
    <property type="project" value="TreeGrafter"/>
</dbReference>
<dbReference type="AlphaFoldDB" id="A0A6N2SFX2"/>
<dbReference type="InterPro" id="IPR036086">
    <property type="entry name" value="ParB/Sulfiredoxin_sf"/>
</dbReference>
<dbReference type="SMART" id="SM00470">
    <property type="entry name" value="ParB"/>
    <property type="match status" value="1"/>
</dbReference>
<evidence type="ECO:0000259" key="2">
    <source>
        <dbReference type="SMART" id="SM00470"/>
    </source>
</evidence>
<dbReference type="PANTHER" id="PTHR33375:SF1">
    <property type="entry name" value="CHROMOSOME-PARTITIONING PROTEIN PARB-RELATED"/>
    <property type="match status" value="1"/>
</dbReference>
<accession>A0A6N2SFX2</accession>
<feature type="domain" description="ParB-like N-terminal" evidence="2">
    <location>
        <begin position="25"/>
        <end position="123"/>
    </location>
</feature>
<evidence type="ECO:0000313" key="3">
    <source>
        <dbReference type="EMBL" id="VYS91986.1"/>
    </source>
</evidence>
<dbReference type="SUPFAM" id="SSF110849">
    <property type="entry name" value="ParB/Sulfiredoxin"/>
    <property type="match status" value="1"/>
</dbReference>
<gene>
    <name evidence="3" type="primary">noc</name>
    <name evidence="3" type="ORF">BGLFYP119_01109</name>
</gene>
<feature type="region of interest" description="Disordered" evidence="1">
    <location>
        <begin position="267"/>
        <end position="307"/>
    </location>
</feature>
<dbReference type="Pfam" id="PF02195">
    <property type="entry name" value="ParB_N"/>
    <property type="match status" value="1"/>
</dbReference>
<name>A0A6N2SFX2_9FIRM</name>
<dbReference type="EMBL" id="CACRST010000010">
    <property type="protein sequence ID" value="VYS91986.1"/>
    <property type="molecule type" value="Genomic_DNA"/>
</dbReference>
<proteinExistence type="predicted"/>
<organism evidence="3">
    <name type="scientific">Blautia glucerasea</name>
    <dbReference type="NCBI Taxonomy" id="536633"/>
    <lineage>
        <taxon>Bacteria</taxon>
        <taxon>Bacillati</taxon>
        <taxon>Bacillota</taxon>
        <taxon>Clostridia</taxon>
        <taxon>Lachnospirales</taxon>
        <taxon>Lachnospiraceae</taxon>
        <taxon>Blautia</taxon>
    </lineage>
</organism>
<evidence type="ECO:0000256" key="1">
    <source>
        <dbReference type="SAM" id="MobiDB-lite"/>
    </source>
</evidence>
<protein>
    <submittedName>
        <fullName evidence="3">Nucleoid occlusion protein</fullName>
    </submittedName>
</protein>
<dbReference type="PANTHER" id="PTHR33375">
    <property type="entry name" value="CHROMOSOME-PARTITIONING PROTEIN PARB-RELATED"/>
    <property type="match status" value="1"/>
</dbReference>
<feature type="compositionally biased region" description="Basic and acidic residues" evidence="1">
    <location>
        <begin position="272"/>
        <end position="286"/>
    </location>
</feature>
<reference evidence="3" key="1">
    <citation type="submission" date="2019-11" db="EMBL/GenBank/DDBJ databases">
        <authorList>
            <person name="Feng L."/>
        </authorList>
    </citation>
    <scope>NUCLEOTIDE SEQUENCE</scope>
    <source>
        <strain evidence="3">BgluceraseaLFYP119</strain>
    </source>
</reference>